<keyword evidence="3" id="KW-1185">Reference proteome</keyword>
<accession>A0ABD1LKS0</accession>
<comment type="caution">
    <text evidence="2">The sequence shown here is derived from an EMBL/GenBank/DDBJ whole genome shotgun (WGS) entry which is preliminary data.</text>
</comment>
<feature type="compositionally biased region" description="Basic and acidic residues" evidence="1">
    <location>
        <begin position="134"/>
        <end position="143"/>
    </location>
</feature>
<evidence type="ECO:0000313" key="2">
    <source>
        <dbReference type="EMBL" id="KAL2324105.1"/>
    </source>
</evidence>
<organism evidence="2 3">
    <name type="scientific">Flemingia macrophylla</name>
    <dbReference type="NCBI Taxonomy" id="520843"/>
    <lineage>
        <taxon>Eukaryota</taxon>
        <taxon>Viridiplantae</taxon>
        <taxon>Streptophyta</taxon>
        <taxon>Embryophyta</taxon>
        <taxon>Tracheophyta</taxon>
        <taxon>Spermatophyta</taxon>
        <taxon>Magnoliopsida</taxon>
        <taxon>eudicotyledons</taxon>
        <taxon>Gunneridae</taxon>
        <taxon>Pentapetalae</taxon>
        <taxon>rosids</taxon>
        <taxon>fabids</taxon>
        <taxon>Fabales</taxon>
        <taxon>Fabaceae</taxon>
        <taxon>Papilionoideae</taxon>
        <taxon>50 kb inversion clade</taxon>
        <taxon>NPAAA clade</taxon>
        <taxon>indigoferoid/millettioid clade</taxon>
        <taxon>Phaseoleae</taxon>
        <taxon>Flemingia</taxon>
    </lineage>
</organism>
<dbReference type="Pfam" id="PF07797">
    <property type="entry name" value="DUF1639"/>
    <property type="match status" value="1"/>
</dbReference>
<sequence length="209" mass="23864">MVFTGSEGMAMGPERSKPLHNFMLPSYLKWGNQRHLRCTKLPSARSPPPLADHGIDAVREKLMLDLKTEADRIKHAILGAGRDPPLPPDDTGPRTWNLRTRRAPVADNPLRIHQGRSPFRTSTAAAGKSPKLRRSPEKEERPVKFSPTLTKREIEEDFMKMLGHRPHRRPKKRPRNVQRQLDTLYPGQWLSEVSADCYKVPDDTETGKR</sequence>
<protein>
    <recommendedName>
        <fullName evidence="4">DUF1639 family protein</fullName>
    </recommendedName>
</protein>
<evidence type="ECO:0000256" key="1">
    <source>
        <dbReference type="SAM" id="MobiDB-lite"/>
    </source>
</evidence>
<name>A0ABD1LKS0_9FABA</name>
<dbReference type="AlphaFoldDB" id="A0ABD1LKS0"/>
<evidence type="ECO:0000313" key="3">
    <source>
        <dbReference type="Proteomes" id="UP001603857"/>
    </source>
</evidence>
<dbReference type="Proteomes" id="UP001603857">
    <property type="component" value="Unassembled WGS sequence"/>
</dbReference>
<dbReference type="PANTHER" id="PTHR33130:SF43">
    <property type="entry name" value="OS01G0688600 PROTEIN"/>
    <property type="match status" value="1"/>
</dbReference>
<dbReference type="EMBL" id="JBGMDY010000008">
    <property type="protein sequence ID" value="KAL2324105.1"/>
    <property type="molecule type" value="Genomic_DNA"/>
</dbReference>
<gene>
    <name evidence="2" type="ORF">Fmac_023163</name>
</gene>
<evidence type="ECO:0008006" key="4">
    <source>
        <dbReference type="Google" id="ProtNLM"/>
    </source>
</evidence>
<feature type="region of interest" description="Disordered" evidence="1">
    <location>
        <begin position="111"/>
        <end position="152"/>
    </location>
</feature>
<proteinExistence type="predicted"/>
<dbReference type="InterPro" id="IPR012438">
    <property type="entry name" value="DUF1639"/>
</dbReference>
<reference evidence="2 3" key="1">
    <citation type="submission" date="2024-08" db="EMBL/GenBank/DDBJ databases">
        <title>Insights into the chromosomal genome structure of Flemingia macrophylla.</title>
        <authorList>
            <person name="Ding Y."/>
            <person name="Zhao Y."/>
            <person name="Bi W."/>
            <person name="Wu M."/>
            <person name="Zhao G."/>
            <person name="Gong Y."/>
            <person name="Li W."/>
            <person name="Zhang P."/>
        </authorList>
    </citation>
    <scope>NUCLEOTIDE SEQUENCE [LARGE SCALE GENOMIC DNA]</scope>
    <source>
        <strain evidence="2">DYQJB</strain>
        <tissue evidence="2">Leaf</tissue>
    </source>
</reference>
<dbReference type="PANTHER" id="PTHR33130">
    <property type="entry name" value="PUTATIVE (DUF1639)-RELATED"/>
    <property type="match status" value="1"/>
</dbReference>